<dbReference type="SUPFAM" id="SSF48452">
    <property type="entry name" value="TPR-like"/>
    <property type="match status" value="1"/>
</dbReference>
<feature type="compositionally biased region" description="Polar residues" evidence="3">
    <location>
        <begin position="1"/>
        <end position="13"/>
    </location>
</feature>
<protein>
    <submittedName>
        <fullName evidence="5">Protein HGV2</fullName>
    </submittedName>
</protein>
<dbReference type="GO" id="GO:0005654">
    <property type="term" value="C:nucleoplasm"/>
    <property type="evidence" value="ECO:0007669"/>
    <property type="project" value="TreeGrafter"/>
</dbReference>
<dbReference type="Gene3D" id="1.25.40.10">
    <property type="entry name" value="Tetratricopeptide repeat domain"/>
    <property type="match status" value="1"/>
</dbReference>
<proteinExistence type="predicted"/>
<feature type="compositionally biased region" description="Basic and acidic residues" evidence="3">
    <location>
        <begin position="352"/>
        <end position="371"/>
    </location>
</feature>
<feature type="domain" description="Tetratricopeptide SHNi-TPR" evidence="4">
    <location>
        <begin position="229"/>
        <end position="266"/>
    </location>
</feature>
<keyword evidence="6" id="KW-1185">Reference proteome</keyword>
<comment type="caution">
    <text evidence="5">The sequence shown here is derived from an EMBL/GenBank/DDBJ whole genome shotgun (WGS) entry which is preliminary data.</text>
</comment>
<feature type="region of interest" description="Disordered" evidence="3">
    <location>
        <begin position="347"/>
        <end position="419"/>
    </location>
</feature>
<dbReference type="AlphaFoldDB" id="A0AAV4UJ68"/>
<feature type="region of interest" description="Disordered" evidence="3">
    <location>
        <begin position="1"/>
        <end position="23"/>
    </location>
</feature>
<keyword evidence="1" id="KW-0677">Repeat</keyword>
<feature type="compositionally biased region" description="Polar residues" evidence="3">
    <location>
        <begin position="373"/>
        <end position="384"/>
    </location>
</feature>
<feature type="compositionally biased region" description="Polar residues" evidence="3">
    <location>
        <begin position="157"/>
        <end position="166"/>
    </location>
</feature>
<dbReference type="GO" id="GO:0034080">
    <property type="term" value="P:CENP-A containing chromatin assembly"/>
    <property type="evidence" value="ECO:0007669"/>
    <property type="project" value="TreeGrafter"/>
</dbReference>
<dbReference type="InterPro" id="IPR051730">
    <property type="entry name" value="NASP-like"/>
</dbReference>
<feature type="compositionally biased region" description="Acidic residues" evidence="3">
    <location>
        <begin position="133"/>
        <end position="153"/>
    </location>
</feature>
<organism evidence="5 6">
    <name type="scientific">Caerostris darwini</name>
    <dbReference type="NCBI Taxonomy" id="1538125"/>
    <lineage>
        <taxon>Eukaryota</taxon>
        <taxon>Metazoa</taxon>
        <taxon>Ecdysozoa</taxon>
        <taxon>Arthropoda</taxon>
        <taxon>Chelicerata</taxon>
        <taxon>Arachnida</taxon>
        <taxon>Araneae</taxon>
        <taxon>Araneomorphae</taxon>
        <taxon>Entelegynae</taxon>
        <taxon>Araneoidea</taxon>
        <taxon>Araneidae</taxon>
        <taxon>Caerostris</taxon>
    </lineage>
</organism>
<evidence type="ECO:0000256" key="2">
    <source>
        <dbReference type="ARBA" id="ARBA00022803"/>
    </source>
</evidence>
<reference evidence="5 6" key="1">
    <citation type="submission" date="2021-06" db="EMBL/GenBank/DDBJ databases">
        <title>Caerostris darwini draft genome.</title>
        <authorList>
            <person name="Kono N."/>
            <person name="Arakawa K."/>
        </authorList>
    </citation>
    <scope>NUCLEOTIDE SEQUENCE [LARGE SCALE GENOMIC DNA]</scope>
</reference>
<evidence type="ECO:0000259" key="4">
    <source>
        <dbReference type="Pfam" id="PF10516"/>
    </source>
</evidence>
<feature type="compositionally biased region" description="Basic and acidic residues" evidence="3">
    <location>
        <begin position="14"/>
        <end position="23"/>
    </location>
</feature>
<dbReference type="InterPro" id="IPR011990">
    <property type="entry name" value="TPR-like_helical_dom_sf"/>
</dbReference>
<evidence type="ECO:0000256" key="3">
    <source>
        <dbReference type="SAM" id="MobiDB-lite"/>
    </source>
</evidence>
<evidence type="ECO:0000256" key="1">
    <source>
        <dbReference type="ARBA" id="ARBA00022737"/>
    </source>
</evidence>
<dbReference type="EMBL" id="BPLQ01011354">
    <property type="protein sequence ID" value="GIY57570.1"/>
    <property type="molecule type" value="Genomic_DNA"/>
</dbReference>
<keyword evidence="2" id="KW-0802">TPR repeat</keyword>
<dbReference type="Proteomes" id="UP001054837">
    <property type="component" value="Unassembled WGS sequence"/>
</dbReference>
<feature type="compositionally biased region" description="Basic and acidic residues" evidence="3">
    <location>
        <begin position="167"/>
        <end position="188"/>
    </location>
</feature>
<dbReference type="PANTHER" id="PTHR15081">
    <property type="entry name" value="NUCLEAR AUTOANTIGENIC SPERM PROTEIN NASP -RELATED"/>
    <property type="match status" value="1"/>
</dbReference>
<dbReference type="GO" id="GO:0006335">
    <property type="term" value="P:DNA replication-dependent chromatin assembly"/>
    <property type="evidence" value="ECO:0007669"/>
    <property type="project" value="TreeGrafter"/>
</dbReference>
<name>A0AAV4UJ68_9ARAC</name>
<evidence type="ECO:0000313" key="5">
    <source>
        <dbReference type="EMBL" id="GIY57570.1"/>
    </source>
</evidence>
<sequence length="419" mass="47222">MENTEKVITSVDESPSRSKDLSKTLPEEAFNNFVQGKRHMLVQDYKFAVQSLATACELYTEHFGELAAECAEVHFYYGKALFRLSQQQAGVLGGALNEDANDDDDDDEDEEEPEKSSEEESKENDESEKNESDAENGEGNQEETDEIAEEEKELSESTDSPQQVVEDSSKEPVGKEGDQSLSAEKETPNEAEQEPEEDDLELAWNSLETAKSIYQRQGENNTEAQLKIADIYQLLAEISMESDNNIAAISDLKTSLEIKNRLLEPDDRLLAETYYQMGLAQMLEKMYSEALDNFRITVKILELKKENLKSTPVDETPGSFARADIEKEIEDLDSVLADIREKIEDTTELNDESQKLKADVSGEDTFHEPEKQIINTNKPVSNITHLLKRKKPDQDEAEREAKRVKLSTTVQNGDATVTE</sequence>
<feature type="compositionally biased region" description="Polar residues" evidence="3">
    <location>
        <begin position="406"/>
        <end position="419"/>
    </location>
</feature>
<dbReference type="InterPro" id="IPR019544">
    <property type="entry name" value="Tetratricopeptide_SHNi-TPR_dom"/>
</dbReference>
<dbReference type="PANTHER" id="PTHR15081:SF1">
    <property type="entry name" value="NUCLEAR AUTOANTIGENIC SPERM PROTEIN"/>
    <property type="match status" value="1"/>
</dbReference>
<gene>
    <name evidence="5" type="primary">HGV2</name>
    <name evidence="5" type="ORF">CDAR_623281</name>
</gene>
<accession>A0AAV4UJ68</accession>
<feature type="compositionally biased region" description="Acidic residues" evidence="3">
    <location>
        <begin position="99"/>
        <end position="113"/>
    </location>
</feature>
<feature type="compositionally biased region" description="Acidic residues" evidence="3">
    <location>
        <begin position="189"/>
        <end position="199"/>
    </location>
</feature>
<evidence type="ECO:0000313" key="6">
    <source>
        <dbReference type="Proteomes" id="UP001054837"/>
    </source>
</evidence>
<dbReference type="Pfam" id="PF10516">
    <property type="entry name" value="SHNi-TPR"/>
    <property type="match status" value="1"/>
</dbReference>
<dbReference type="GO" id="GO:0042393">
    <property type="term" value="F:histone binding"/>
    <property type="evidence" value="ECO:0007669"/>
    <property type="project" value="TreeGrafter"/>
</dbReference>
<feature type="region of interest" description="Disordered" evidence="3">
    <location>
        <begin position="95"/>
        <end position="199"/>
    </location>
</feature>